<evidence type="ECO:0000259" key="7">
    <source>
        <dbReference type="PROSITE" id="PS50235"/>
    </source>
</evidence>
<evidence type="ECO:0000313" key="9">
    <source>
        <dbReference type="Proteomes" id="UP000001542"/>
    </source>
</evidence>
<organism evidence="8 9">
    <name type="scientific">Trichomonas vaginalis (strain ATCC PRA-98 / G3)</name>
    <dbReference type="NCBI Taxonomy" id="412133"/>
    <lineage>
        <taxon>Eukaryota</taxon>
        <taxon>Metamonada</taxon>
        <taxon>Parabasalia</taxon>
        <taxon>Trichomonadida</taxon>
        <taxon>Trichomonadidae</taxon>
        <taxon>Trichomonas</taxon>
    </lineage>
</organism>
<feature type="domain" description="USP" evidence="7">
    <location>
        <begin position="1"/>
        <end position="77"/>
    </location>
</feature>
<dbReference type="VEuPathDB" id="TrichDB:TVAGG3_0779390"/>
<dbReference type="InterPro" id="IPR018200">
    <property type="entry name" value="USP_CS"/>
</dbReference>
<reference evidence="8" key="2">
    <citation type="journal article" date="2007" name="Science">
        <title>Draft genome sequence of the sexually transmitted pathogen Trichomonas vaginalis.</title>
        <authorList>
            <person name="Carlton J.M."/>
            <person name="Hirt R.P."/>
            <person name="Silva J.C."/>
            <person name="Delcher A.L."/>
            <person name="Schatz M."/>
            <person name="Zhao Q."/>
            <person name="Wortman J.R."/>
            <person name="Bidwell S.L."/>
            <person name="Alsmark U.C.M."/>
            <person name="Besteiro S."/>
            <person name="Sicheritz-Ponten T."/>
            <person name="Noel C.J."/>
            <person name="Dacks J.B."/>
            <person name="Foster P.G."/>
            <person name="Simillion C."/>
            <person name="Van de Peer Y."/>
            <person name="Miranda-Saavedra D."/>
            <person name="Barton G.J."/>
            <person name="Westrop G.D."/>
            <person name="Mueller S."/>
            <person name="Dessi D."/>
            <person name="Fiori P.L."/>
            <person name="Ren Q."/>
            <person name="Paulsen I."/>
            <person name="Zhang H."/>
            <person name="Bastida-Corcuera F.D."/>
            <person name="Simoes-Barbosa A."/>
            <person name="Brown M.T."/>
            <person name="Hayes R.D."/>
            <person name="Mukherjee M."/>
            <person name="Okumura C.Y."/>
            <person name="Schneider R."/>
            <person name="Smith A.J."/>
            <person name="Vanacova S."/>
            <person name="Villalvazo M."/>
            <person name="Haas B.J."/>
            <person name="Pertea M."/>
            <person name="Feldblyum T.V."/>
            <person name="Utterback T.R."/>
            <person name="Shu C.L."/>
            <person name="Osoegawa K."/>
            <person name="de Jong P.J."/>
            <person name="Hrdy I."/>
            <person name="Horvathova L."/>
            <person name="Zubacova Z."/>
            <person name="Dolezal P."/>
            <person name="Malik S.B."/>
            <person name="Logsdon J.M. Jr."/>
            <person name="Henze K."/>
            <person name="Gupta A."/>
            <person name="Wang C.C."/>
            <person name="Dunne R.L."/>
            <person name="Upcroft J.A."/>
            <person name="Upcroft P."/>
            <person name="White O."/>
            <person name="Salzberg S.L."/>
            <person name="Tang P."/>
            <person name="Chiu C.-H."/>
            <person name="Lee Y.-S."/>
            <person name="Embley T.M."/>
            <person name="Coombs G.H."/>
            <person name="Mottram J.C."/>
            <person name="Tachezy J."/>
            <person name="Fraser-Liggett C.M."/>
            <person name="Johnson P.J."/>
        </authorList>
    </citation>
    <scope>NUCLEOTIDE SEQUENCE [LARGE SCALE GENOMIC DNA]</scope>
    <source>
        <strain evidence="8">G3</strain>
    </source>
</reference>
<evidence type="ECO:0000256" key="6">
    <source>
        <dbReference type="ARBA" id="ARBA00022807"/>
    </source>
</evidence>
<keyword evidence="3" id="KW-0645">Protease</keyword>
<comment type="catalytic activity">
    <reaction evidence="1">
        <text>Thiol-dependent hydrolysis of ester, thioester, amide, peptide and isopeptide bonds formed by the C-terminal Gly of ubiquitin (a 76-residue protein attached to proteins as an intracellular targeting signal).</text>
        <dbReference type="EC" id="3.4.19.12"/>
    </reaction>
</comment>
<gene>
    <name evidence="8" type="ORF">TVAG_158810</name>
</gene>
<dbReference type="PROSITE" id="PS00973">
    <property type="entry name" value="USP_2"/>
    <property type="match status" value="1"/>
</dbReference>
<dbReference type="STRING" id="5722.A2E6R0"/>
<reference evidence="8" key="1">
    <citation type="submission" date="2006-10" db="EMBL/GenBank/DDBJ databases">
        <authorList>
            <person name="Amadeo P."/>
            <person name="Zhao Q."/>
            <person name="Wortman J."/>
            <person name="Fraser-Liggett C."/>
            <person name="Carlton J."/>
        </authorList>
    </citation>
    <scope>NUCLEOTIDE SEQUENCE</scope>
    <source>
        <strain evidence="8">G3</strain>
    </source>
</reference>
<accession>A2E6R0</accession>
<dbReference type="Pfam" id="PF00443">
    <property type="entry name" value="UCH"/>
    <property type="match status" value="1"/>
</dbReference>
<evidence type="ECO:0000256" key="2">
    <source>
        <dbReference type="ARBA" id="ARBA00012759"/>
    </source>
</evidence>
<dbReference type="eggNOG" id="KOG1863">
    <property type="taxonomic scope" value="Eukaryota"/>
</dbReference>
<dbReference type="EMBL" id="DS113315">
    <property type="protein sequence ID" value="EAY11654.1"/>
    <property type="molecule type" value="Genomic_DNA"/>
</dbReference>
<dbReference type="InterPro" id="IPR028889">
    <property type="entry name" value="USP"/>
</dbReference>
<dbReference type="GO" id="GO:0004843">
    <property type="term" value="F:cysteine-type deubiquitinase activity"/>
    <property type="evidence" value="ECO:0000318"/>
    <property type="project" value="GO_Central"/>
</dbReference>
<dbReference type="EC" id="3.4.19.12" evidence="2"/>
<dbReference type="MEROPS" id="C19.A60"/>
<dbReference type="KEGG" id="tva:4769608"/>
<dbReference type="GO" id="GO:1904293">
    <property type="term" value="P:negative regulation of ERAD pathway"/>
    <property type="evidence" value="ECO:0000318"/>
    <property type="project" value="GO_Central"/>
</dbReference>
<dbReference type="Gene3D" id="3.90.70.10">
    <property type="entry name" value="Cysteine proteinases"/>
    <property type="match status" value="1"/>
</dbReference>
<dbReference type="GO" id="GO:0016579">
    <property type="term" value="P:protein deubiquitination"/>
    <property type="evidence" value="ECO:0007669"/>
    <property type="project" value="InterPro"/>
</dbReference>
<evidence type="ECO:0000256" key="5">
    <source>
        <dbReference type="ARBA" id="ARBA00022801"/>
    </source>
</evidence>
<dbReference type="GO" id="GO:0043161">
    <property type="term" value="P:proteasome-mediated ubiquitin-dependent protein catabolic process"/>
    <property type="evidence" value="ECO:0007669"/>
    <property type="project" value="InterPro"/>
</dbReference>
<keyword evidence="6" id="KW-0788">Thiol protease</keyword>
<dbReference type="AlphaFoldDB" id="A2E6R0"/>
<proteinExistence type="predicted"/>
<evidence type="ECO:0000256" key="1">
    <source>
        <dbReference type="ARBA" id="ARBA00000707"/>
    </source>
</evidence>
<dbReference type="PANTHER" id="PTHR43982">
    <property type="entry name" value="UBIQUITIN CARBOXYL-TERMINAL HYDROLASE"/>
    <property type="match status" value="1"/>
</dbReference>
<keyword evidence="9" id="KW-1185">Reference proteome</keyword>
<dbReference type="VEuPathDB" id="TrichDB:TVAG_464680"/>
<protein>
    <recommendedName>
        <fullName evidence="2">ubiquitinyl hydrolase 1</fullName>
        <ecNumber evidence="2">3.4.19.12</ecNumber>
    </recommendedName>
</protein>
<dbReference type="OrthoDB" id="289038at2759"/>
<dbReference type="Proteomes" id="UP000001542">
    <property type="component" value="Unassembled WGS sequence"/>
</dbReference>
<dbReference type="InterPro" id="IPR001394">
    <property type="entry name" value="Peptidase_C19_UCH"/>
</dbReference>
<name>A2E6R0_TRIV3</name>
<evidence type="ECO:0000256" key="4">
    <source>
        <dbReference type="ARBA" id="ARBA00022786"/>
    </source>
</evidence>
<evidence type="ECO:0000256" key="3">
    <source>
        <dbReference type="ARBA" id="ARBA00022670"/>
    </source>
</evidence>
<keyword evidence="4" id="KW-0833">Ubl conjugation pathway</keyword>
<keyword evidence="5" id="KW-0378">Hydrolase</keyword>
<sequence>MRKYSKDGDIYDLYSVIVHSGSANNGHYYCFIKDESDKWFKFNDTSVTIASLSDVIDDNFGGDGKNYSAYLLFYVKNGSKNEIFFEVSENLIPERVKNKIKLIQQKDTNKECYELKVSTSESISMSCSAGYLSYNKPMFSIFVKKSSSTIDVFNEVTTKIGCKKEELRLFGVNLDHTLSIEIFPDKQTVYGLTRFSHLFATTEKEDLIVPVVLYVPNLKDPLRFLWIDTKKFDDEIAPLFVKVREKFRFDNNIHVWIASAKDRADYIYNPLESFRTNAYQSGTIVVLQIEQFIPSVDEIERENNFSQIDKKRFSFYSTLKGRFPFSFSKFMEMRYCVESIRVHTANKHETLLVPKKILMRELKEMIYRLVIDSQNQSSISDFNPQTDTMLLFVNDEKKPVRAGDSVKAMKYLQGIKYGGHIYAMMFKNSLIDSCNGSIRINLRVIEKNIVKLYYRSFLVSESLTAIDIINLAIERQWVDKNRYIKLCMENKNHFLSVIKGETCLLDLPTNLTISVGDYVLQIACDEVDITVYLEKVPFLFTIKLSEQCKSVLKRLGKYLNIKTDNKRVFIKKCNKYNGSIELKPETVICDLFDLKTEVLFIK</sequence>
<dbReference type="SUPFAM" id="SSF54001">
    <property type="entry name" value="Cysteine proteinases"/>
    <property type="match status" value="1"/>
</dbReference>
<dbReference type="PROSITE" id="PS50235">
    <property type="entry name" value="USP_3"/>
    <property type="match status" value="1"/>
</dbReference>
<dbReference type="InterPro" id="IPR044635">
    <property type="entry name" value="UBP14-like"/>
</dbReference>
<dbReference type="PANTHER" id="PTHR43982:SF1">
    <property type="entry name" value="UBIQUITIN CARBOXYL-TERMINAL HYDROLASE 14"/>
    <property type="match status" value="1"/>
</dbReference>
<dbReference type="InterPro" id="IPR038765">
    <property type="entry name" value="Papain-like_cys_pep_sf"/>
</dbReference>
<evidence type="ECO:0000313" key="8">
    <source>
        <dbReference type="EMBL" id="EAY11654.1"/>
    </source>
</evidence>
<dbReference type="GO" id="GO:0070628">
    <property type="term" value="F:proteasome binding"/>
    <property type="evidence" value="ECO:0000318"/>
    <property type="project" value="GO_Central"/>
</dbReference>
<dbReference type="RefSeq" id="XP_001323877.1">
    <property type="nucleotide sequence ID" value="XM_001323842.1"/>
</dbReference>
<dbReference type="InParanoid" id="A2E6R0"/>